<dbReference type="AlphaFoldDB" id="A0A8J4TLR9"/>
<dbReference type="GO" id="GO:0005524">
    <property type="term" value="F:ATP binding"/>
    <property type="evidence" value="ECO:0007669"/>
    <property type="project" value="UniProtKB-UniRule"/>
</dbReference>
<feature type="region of interest" description="Disordered" evidence="11">
    <location>
        <begin position="622"/>
        <end position="688"/>
    </location>
</feature>
<name>A0A8J4TLR9_9TREM</name>
<dbReference type="CDD" id="cd05589">
    <property type="entry name" value="STKc_PKN"/>
    <property type="match status" value="1"/>
</dbReference>
<feature type="domain" description="Protein kinase" evidence="12">
    <location>
        <begin position="851"/>
        <end position="1109"/>
    </location>
</feature>
<feature type="binding site" evidence="10">
    <location>
        <position position="879"/>
    </location>
    <ligand>
        <name>ATP</name>
        <dbReference type="ChEBI" id="CHEBI:30616"/>
    </ligand>
</feature>
<evidence type="ECO:0000259" key="12">
    <source>
        <dbReference type="PROSITE" id="PS50011"/>
    </source>
</evidence>
<evidence type="ECO:0000256" key="1">
    <source>
        <dbReference type="ARBA" id="ARBA00022527"/>
    </source>
</evidence>
<evidence type="ECO:0000259" key="13">
    <source>
        <dbReference type="PROSITE" id="PS51285"/>
    </source>
</evidence>
<comment type="catalytic activity">
    <reaction evidence="7">
        <text>L-threonyl-[protein] + ATP = O-phospho-L-threonyl-[protein] + ADP + H(+)</text>
        <dbReference type="Rhea" id="RHEA:46608"/>
        <dbReference type="Rhea" id="RHEA-COMP:11060"/>
        <dbReference type="Rhea" id="RHEA-COMP:11605"/>
        <dbReference type="ChEBI" id="CHEBI:15378"/>
        <dbReference type="ChEBI" id="CHEBI:30013"/>
        <dbReference type="ChEBI" id="CHEBI:30616"/>
        <dbReference type="ChEBI" id="CHEBI:61977"/>
        <dbReference type="ChEBI" id="CHEBI:456216"/>
        <dbReference type="EC" id="2.7.11.13"/>
    </reaction>
</comment>
<dbReference type="PROSITE" id="PS00108">
    <property type="entry name" value="PROTEIN_KINASE_ST"/>
    <property type="match status" value="1"/>
</dbReference>
<dbReference type="InterPro" id="IPR036274">
    <property type="entry name" value="HR1_rpt_sf"/>
</dbReference>
<dbReference type="FunFam" id="3.30.200.20:FF:000058">
    <property type="entry name" value="Putative serine/threonine-protein kinase N2"/>
    <property type="match status" value="1"/>
</dbReference>
<dbReference type="InterPro" id="IPR017441">
    <property type="entry name" value="Protein_kinase_ATP_BS"/>
</dbReference>
<feature type="region of interest" description="Disordered" evidence="11">
    <location>
        <begin position="783"/>
        <end position="843"/>
    </location>
</feature>
<evidence type="ECO:0000259" key="14">
    <source>
        <dbReference type="PROSITE" id="PS51860"/>
    </source>
</evidence>
<gene>
    <name evidence="15" type="ORF">PHET_01781</name>
</gene>
<dbReference type="Gene3D" id="1.10.510.10">
    <property type="entry name" value="Transferase(Phosphotransferase) domain 1"/>
    <property type="match status" value="1"/>
</dbReference>
<feature type="compositionally biased region" description="Basic and acidic residues" evidence="11">
    <location>
        <begin position="783"/>
        <end position="798"/>
    </location>
</feature>
<dbReference type="PROSITE" id="PS51860">
    <property type="entry name" value="REM_1"/>
    <property type="match status" value="1"/>
</dbReference>
<evidence type="ECO:0000256" key="9">
    <source>
        <dbReference type="PROSITE-ProRule" id="PRU01207"/>
    </source>
</evidence>
<feature type="domain" description="REM-1" evidence="14">
    <location>
        <begin position="130"/>
        <end position="208"/>
    </location>
</feature>
<evidence type="ECO:0000313" key="16">
    <source>
        <dbReference type="Proteomes" id="UP000748531"/>
    </source>
</evidence>
<proteinExistence type="predicted"/>
<dbReference type="SUPFAM" id="SSF56112">
    <property type="entry name" value="Protein kinase-like (PK-like)"/>
    <property type="match status" value="1"/>
</dbReference>
<dbReference type="GO" id="GO:0007165">
    <property type="term" value="P:signal transduction"/>
    <property type="evidence" value="ECO:0007669"/>
    <property type="project" value="InterPro"/>
</dbReference>
<dbReference type="Pfam" id="PF00433">
    <property type="entry name" value="Pkinase_C"/>
    <property type="match status" value="1"/>
</dbReference>
<keyword evidence="5 15" id="KW-0418">Kinase</keyword>
<keyword evidence="3" id="KW-0808">Transferase</keyword>
<dbReference type="InterPro" id="IPR011072">
    <property type="entry name" value="HR1_rho-bd"/>
</dbReference>
<keyword evidence="4 10" id="KW-0547">Nucleotide-binding</keyword>
<dbReference type="InterPro" id="IPR000719">
    <property type="entry name" value="Prot_kinase_dom"/>
</dbReference>
<comment type="catalytic activity">
    <reaction evidence="8">
        <text>L-seryl-[protein] + ATP = O-phospho-L-seryl-[protein] + ADP + H(+)</text>
        <dbReference type="Rhea" id="RHEA:17989"/>
        <dbReference type="Rhea" id="RHEA-COMP:9863"/>
        <dbReference type="Rhea" id="RHEA-COMP:11604"/>
        <dbReference type="ChEBI" id="CHEBI:15378"/>
        <dbReference type="ChEBI" id="CHEBI:29999"/>
        <dbReference type="ChEBI" id="CHEBI:30616"/>
        <dbReference type="ChEBI" id="CHEBI:83421"/>
        <dbReference type="ChEBI" id="CHEBI:456216"/>
        <dbReference type="EC" id="2.7.11.13"/>
    </reaction>
</comment>
<evidence type="ECO:0000256" key="8">
    <source>
        <dbReference type="ARBA" id="ARBA00047470"/>
    </source>
</evidence>
<dbReference type="SUPFAM" id="SSF46585">
    <property type="entry name" value="HR1 repeat"/>
    <property type="match status" value="2"/>
</dbReference>
<dbReference type="GO" id="GO:0004697">
    <property type="term" value="F:diacylglycerol-dependent serine/threonine kinase activity"/>
    <property type="evidence" value="ECO:0007669"/>
    <property type="project" value="UniProtKB-EC"/>
</dbReference>
<dbReference type="InterPro" id="IPR011009">
    <property type="entry name" value="Kinase-like_dom_sf"/>
</dbReference>
<keyword evidence="9" id="KW-0175">Coiled coil</keyword>
<dbReference type="PROSITE" id="PS00107">
    <property type="entry name" value="PROTEIN_KINASE_ATP"/>
    <property type="match status" value="1"/>
</dbReference>
<evidence type="ECO:0000256" key="3">
    <source>
        <dbReference type="ARBA" id="ARBA00022679"/>
    </source>
</evidence>
<dbReference type="FunFam" id="1.10.510.10:FF:000038">
    <property type="entry name" value="serine/threonine-protein kinase N2 isoform X1"/>
    <property type="match status" value="1"/>
</dbReference>
<dbReference type="Gene3D" id="1.10.287.160">
    <property type="entry name" value="HR1 repeat"/>
    <property type="match status" value="2"/>
</dbReference>
<dbReference type="SMART" id="SM00742">
    <property type="entry name" value="Hr1"/>
    <property type="match status" value="2"/>
</dbReference>
<dbReference type="InterPro" id="IPR017892">
    <property type="entry name" value="Pkinase_C"/>
</dbReference>
<dbReference type="Proteomes" id="UP000748531">
    <property type="component" value="Unassembled WGS sequence"/>
</dbReference>
<dbReference type="InterPro" id="IPR008271">
    <property type="entry name" value="Ser/Thr_kinase_AS"/>
</dbReference>
<protein>
    <submittedName>
        <fullName evidence="15">Serine:threonine protein kinase N2</fullName>
    </submittedName>
</protein>
<dbReference type="Pfam" id="PF00069">
    <property type="entry name" value="Pkinase"/>
    <property type="match status" value="1"/>
</dbReference>
<keyword evidence="16" id="KW-1185">Reference proteome</keyword>
<feature type="compositionally biased region" description="Polar residues" evidence="11">
    <location>
        <begin position="831"/>
        <end position="841"/>
    </location>
</feature>
<dbReference type="EMBL" id="LUCH01000594">
    <property type="protein sequence ID" value="KAF5404757.1"/>
    <property type="molecule type" value="Genomic_DNA"/>
</dbReference>
<evidence type="ECO:0000313" key="15">
    <source>
        <dbReference type="EMBL" id="KAF5404757.1"/>
    </source>
</evidence>
<dbReference type="InterPro" id="IPR000961">
    <property type="entry name" value="AGC-kinase_C"/>
</dbReference>
<dbReference type="SMART" id="SM00220">
    <property type="entry name" value="S_TKc"/>
    <property type="match status" value="1"/>
</dbReference>
<keyword evidence="6 10" id="KW-0067">ATP-binding</keyword>
<feature type="domain" description="AGC-kinase C-terminal" evidence="13">
    <location>
        <begin position="1110"/>
        <end position="1177"/>
    </location>
</feature>
<evidence type="ECO:0000256" key="2">
    <source>
        <dbReference type="ARBA" id="ARBA00022553"/>
    </source>
</evidence>
<accession>A0A8J4TLR9</accession>
<dbReference type="SMART" id="SM00133">
    <property type="entry name" value="S_TK_X"/>
    <property type="match status" value="1"/>
</dbReference>
<comment type="caution">
    <text evidence="15">The sequence shown here is derived from an EMBL/GenBank/DDBJ whole genome shotgun (WGS) entry which is preliminary data.</text>
</comment>
<feature type="region of interest" description="Disordered" evidence="11">
    <location>
        <begin position="240"/>
        <end position="260"/>
    </location>
</feature>
<dbReference type="PROSITE" id="PS51285">
    <property type="entry name" value="AGC_KINASE_CTER"/>
    <property type="match status" value="1"/>
</dbReference>
<organism evidence="15 16">
    <name type="scientific">Paragonimus heterotremus</name>
    <dbReference type="NCBI Taxonomy" id="100268"/>
    <lineage>
        <taxon>Eukaryota</taxon>
        <taxon>Metazoa</taxon>
        <taxon>Spiralia</taxon>
        <taxon>Lophotrochozoa</taxon>
        <taxon>Platyhelminthes</taxon>
        <taxon>Trematoda</taxon>
        <taxon>Digenea</taxon>
        <taxon>Plagiorchiida</taxon>
        <taxon>Troglotremata</taxon>
        <taxon>Troglotrematidae</taxon>
        <taxon>Paragonimus</taxon>
    </lineage>
</organism>
<dbReference type="OrthoDB" id="63267at2759"/>
<evidence type="ECO:0000256" key="4">
    <source>
        <dbReference type="ARBA" id="ARBA00022741"/>
    </source>
</evidence>
<evidence type="ECO:0000256" key="10">
    <source>
        <dbReference type="PROSITE-ProRule" id="PRU10141"/>
    </source>
</evidence>
<dbReference type="PANTHER" id="PTHR24351">
    <property type="entry name" value="RIBOSOMAL PROTEIN S6 KINASE"/>
    <property type="match status" value="1"/>
</dbReference>
<dbReference type="PROSITE" id="PS50011">
    <property type="entry name" value="PROTEIN_KINASE_DOM"/>
    <property type="match status" value="1"/>
</dbReference>
<reference evidence="15" key="1">
    <citation type="submission" date="2019-05" db="EMBL/GenBank/DDBJ databases">
        <title>Annotation for the trematode Paragonimus heterotremus.</title>
        <authorList>
            <person name="Choi Y.-J."/>
        </authorList>
    </citation>
    <scope>NUCLEOTIDE SEQUENCE</scope>
    <source>
        <strain evidence="15">LC</strain>
    </source>
</reference>
<sequence>MEHDAYARELAGLYGIDSTLSYPELVDEFKKLLESKKARLQKLYKMKAGVHKIEDARIGGRSTSEHLGSSALTTQKEASTLDRRSSRLATTDLINDINVEVQDLIQDIGDLETSLLYLKHSTTNSISLTSSTNSAFNNENLADDKVAELQKALDIELQVKSGAQRLVETYKMGPRNVLEEAKRQFDSANKKIGFIRNQLIRVKQLTDTNQQPRGTLNADGFYWPPRLWVFASADSLKNTAAQTPPHSGDVKGLSNGTLSSSPACRDSIVLWKAKVFELVHRCRVERAVLDGSRKAVHAMLDGQTHADKARKMAALQNARESLHKLYLIQLSLKSLLDKPPAVTSEITAICQAPELPNLVDSVWTSHTPGKVSNVLQTPTAPTAVTGSLEVRCFGCQDILDTFPSEIVYNDLTGNASSPSGNASKELSAQLSDGHWADVRCCLLLDHKRVWESNWRSPGQQCWDAQTTFNVDQAKELQVQVFWRRVFQPPGSPPVSYGSGNTLTTSGTLGRGSVGSATDGTAMGLDWVLGAVTYLRLEDFLGCQSSPLVLEMMPRGNVFMILKFTDPVLAKPAARLRRQNRLFSKRKGRDIPRSSEMNINVRLWARLLKSGQLLSLNRTTMSGSATLNRPAEPSHLGSTTQTDTLMGHEGRYQTFDTPQRGAPASPTPSQRPELENFRTVSVKSRTPPATLPSTFERIINIPGRQQNSDVELPSFIPSDSIIHIKSSSSDNLNISSLPISSQDNLPTSPAGTVRDSLIKQTGNAGLVSNDTFIQADVPADVDVRKRESSLRPSDSDLHSLRQSQGSDIVEHSEEHTIISPPRKVSERVTHGQAASSTPSTRPSGPVLTMSDFRCIAVLGRGHFGKVLLTQHKDNQYYAVKALKKAEILYRNEVDTLLAEKRIFQIITDAQHPFLINLIACFQTTEHVLFVMEYARGGDLMLHIQQDVFSEPRAVFYAGCVVLGIEFLHSRKIVYRDLKLDNLLLDCRGYLKMADFGLCKEGMGPTDRTSTFCGTPEFLAPEILTERSYTRAVDWWGLGVLIFEMLVGECPFPGESEEEIFENITTQEVRYPRYLSMEATVIMRRLMRRNVNQRLGSSSEDAAEVKRQPFFRNLDFAALLEQKLPPPFTPVVTNAEDVSNFDEEFTRENAILTPAKDRSPLTDADQIHFFEFDYLPSAV</sequence>
<dbReference type="Gene3D" id="3.30.200.20">
    <property type="entry name" value="Phosphorylase Kinase, domain 1"/>
    <property type="match status" value="1"/>
</dbReference>
<evidence type="ECO:0000256" key="7">
    <source>
        <dbReference type="ARBA" id="ARBA00047272"/>
    </source>
</evidence>
<evidence type="ECO:0000256" key="11">
    <source>
        <dbReference type="SAM" id="MobiDB-lite"/>
    </source>
</evidence>
<keyword evidence="2" id="KW-0597">Phosphoprotein</keyword>
<evidence type="ECO:0000256" key="5">
    <source>
        <dbReference type="ARBA" id="ARBA00022777"/>
    </source>
</evidence>
<evidence type="ECO:0000256" key="6">
    <source>
        <dbReference type="ARBA" id="ARBA00022840"/>
    </source>
</evidence>
<keyword evidence="1" id="KW-0723">Serine/threonine-protein kinase</keyword>